<sequence length="442" mass="47792">MVMDEEELMELSKVLADLLEDPDWAQVHPQPCTDTPWPGVECEIGQDPPIFHVTKIHIGPDIITPPCKTTAKLSHSLLKLPYLKTLSLFNCFVASPATLSPTLFGAFASLEHLSLDSNPTLGGEIPPSLAQVDSLRVLSMSQNNLKGHIPSELGGLMNLERLDLSFNNLSGNIPEEIGGLQSLAILDLSFNGLEGVVPCSFGNPQILQMIDLGSNKLFGVIPPELGKLSRLVLLDLSHNHINGPIPETLSGLEQLQYLLIDHNPINSEIPLFVGTLKKLKSISFSGCGLTGIIPNILSLLKNLTALALDNNSLIGAVPPKLGSLPNLDLLNVSHNKLSGQLQLPEKFIDRLAKRLDVRGNGGLCTNSKLNKNSSLYLQTPVCLVSKEVGDNRSPLEQNPGDSKAMQPSGYHGKSSSNAQSLDQKLLSFSCSFVCFFSFLLKH</sequence>
<dbReference type="AlphaFoldDB" id="A0A1Q3D9N0"/>
<accession>A0A1Q3D9N0</accession>
<keyword evidence="6" id="KW-0472">Membrane</keyword>
<dbReference type="InterPro" id="IPR052941">
    <property type="entry name" value="StomDev_PlantInt_Reg"/>
</dbReference>
<feature type="region of interest" description="Disordered" evidence="7">
    <location>
        <begin position="390"/>
        <end position="416"/>
    </location>
</feature>
<comment type="subcellular location">
    <subcellularLocation>
        <location evidence="1">Cell membrane</location>
    </subcellularLocation>
</comment>
<protein>
    <submittedName>
        <fullName evidence="8">LRR_1 domain-containing protein/LRR_8 domain-containing protein</fullName>
    </submittedName>
</protein>
<dbReference type="PANTHER" id="PTHR48004:SF42">
    <property type="entry name" value="PROTEIN TOO MANY MOUTHS-RELATED"/>
    <property type="match status" value="1"/>
</dbReference>
<dbReference type="SUPFAM" id="SSF52058">
    <property type="entry name" value="L domain-like"/>
    <property type="match status" value="1"/>
</dbReference>
<keyword evidence="5" id="KW-0677">Repeat</keyword>
<evidence type="ECO:0000256" key="3">
    <source>
        <dbReference type="ARBA" id="ARBA00022614"/>
    </source>
</evidence>
<dbReference type="OrthoDB" id="676979at2759"/>
<dbReference type="InterPro" id="IPR001611">
    <property type="entry name" value="Leu-rich_rpt"/>
</dbReference>
<keyword evidence="9" id="KW-1185">Reference proteome</keyword>
<dbReference type="InterPro" id="IPR032675">
    <property type="entry name" value="LRR_dom_sf"/>
</dbReference>
<name>A0A1Q3D9N0_CEPFO</name>
<dbReference type="FunFam" id="3.80.10.10:FF:000269">
    <property type="entry name" value="Piriformospora indica-insensitive protein 2"/>
    <property type="match status" value="1"/>
</dbReference>
<evidence type="ECO:0000313" key="8">
    <source>
        <dbReference type="EMBL" id="GAV89180.1"/>
    </source>
</evidence>
<dbReference type="InParanoid" id="A0A1Q3D9N0"/>
<dbReference type="PANTHER" id="PTHR48004">
    <property type="entry name" value="OS01G0149700 PROTEIN"/>
    <property type="match status" value="1"/>
</dbReference>
<dbReference type="STRING" id="3775.A0A1Q3D9N0"/>
<proteinExistence type="predicted"/>
<dbReference type="Gene3D" id="3.80.10.10">
    <property type="entry name" value="Ribonuclease Inhibitor"/>
    <property type="match status" value="3"/>
</dbReference>
<dbReference type="PRINTS" id="PR00019">
    <property type="entry name" value="LEURICHRPT"/>
</dbReference>
<keyword evidence="4" id="KW-0732">Signal</keyword>
<evidence type="ECO:0000256" key="5">
    <source>
        <dbReference type="ARBA" id="ARBA00022737"/>
    </source>
</evidence>
<dbReference type="InterPro" id="IPR003591">
    <property type="entry name" value="Leu-rich_rpt_typical-subtyp"/>
</dbReference>
<dbReference type="FunFam" id="3.80.10.10:FF:000299">
    <property type="entry name" value="Piriformospora indica-insensitive protein 2"/>
    <property type="match status" value="1"/>
</dbReference>
<dbReference type="EMBL" id="BDDD01005301">
    <property type="protein sequence ID" value="GAV89180.1"/>
    <property type="molecule type" value="Genomic_DNA"/>
</dbReference>
<reference evidence="9" key="1">
    <citation type="submission" date="2016-04" db="EMBL/GenBank/DDBJ databases">
        <title>Cephalotus genome sequencing.</title>
        <authorList>
            <person name="Fukushima K."/>
            <person name="Hasebe M."/>
            <person name="Fang X."/>
        </authorList>
    </citation>
    <scope>NUCLEOTIDE SEQUENCE [LARGE SCALE GENOMIC DNA]</scope>
    <source>
        <strain evidence="9">cv. St1</strain>
    </source>
</reference>
<keyword evidence="2" id="KW-1003">Cell membrane</keyword>
<dbReference type="GO" id="GO:0051707">
    <property type="term" value="P:response to other organism"/>
    <property type="evidence" value="ECO:0007669"/>
    <property type="project" value="UniProtKB-ARBA"/>
</dbReference>
<evidence type="ECO:0000256" key="7">
    <source>
        <dbReference type="SAM" id="MobiDB-lite"/>
    </source>
</evidence>
<gene>
    <name evidence="8" type="ORF">CFOL_v3_32599</name>
</gene>
<organism evidence="8 9">
    <name type="scientific">Cephalotus follicularis</name>
    <name type="common">Albany pitcher plant</name>
    <dbReference type="NCBI Taxonomy" id="3775"/>
    <lineage>
        <taxon>Eukaryota</taxon>
        <taxon>Viridiplantae</taxon>
        <taxon>Streptophyta</taxon>
        <taxon>Embryophyta</taxon>
        <taxon>Tracheophyta</taxon>
        <taxon>Spermatophyta</taxon>
        <taxon>Magnoliopsida</taxon>
        <taxon>eudicotyledons</taxon>
        <taxon>Gunneridae</taxon>
        <taxon>Pentapetalae</taxon>
        <taxon>rosids</taxon>
        <taxon>fabids</taxon>
        <taxon>Oxalidales</taxon>
        <taxon>Cephalotaceae</taxon>
        <taxon>Cephalotus</taxon>
    </lineage>
</organism>
<dbReference type="Pfam" id="PF13855">
    <property type="entry name" value="LRR_8"/>
    <property type="match status" value="1"/>
</dbReference>
<dbReference type="Pfam" id="PF00560">
    <property type="entry name" value="LRR_1"/>
    <property type="match status" value="3"/>
</dbReference>
<keyword evidence="3" id="KW-0433">Leucine-rich repeat</keyword>
<evidence type="ECO:0000313" key="9">
    <source>
        <dbReference type="Proteomes" id="UP000187406"/>
    </source>
</evidence>
<evidence type="ECO:0000256" key="2">
    <source>
        <dbReference type="ARBA" id="ARBA00022475"/>
    </source>
</evidence>
<dbReference type="SMART" id="SM00369">
    <property type="entry name" value="LRR_TYP"/>
    <property type="match status" value="7"/>
</dbReference>
<evidence type="ECO:0000256" key="6">
    <source>
        <dbReference type="ARBA" id="ARBA00023136"/>
    </source>
</evidence>
<evidence type="ECO:0000256" key="1">
    <source>
        <dbReference type="ARBA" id="ARBA00004236"/>
    </source>
</evidence>
<dbReference type="Proteomes" id="UP000187406">
    <property type="component" value="Unassembled WGS sequence"/>
</dbReference>
<evidence type="ECO:0000256" key="4">
    <source>
        <dbReference type="ARBA" id="ARBA00022729"/>
    </source>
</evidence>
<dbReference type="GO" id="GO:0005886">
    <property type="term" value="C:plasma membrane"/>
    <property type="evidence" value="ECO:0007669"/>
    <property type="project" value="UniProtKB-SubCell"/>
</dbReference>
<comment type="caution">
    <text evidence="8">The sequence shown here is derived from an EMBL/GenBank/DDBJ whole genome shotgun (WGS) entry which is preliminary data.</text>
</comment>